<gene>
    <name evidence="1" type="ORF">SAMN05216175_103346</name>
</gene>
<reference evidence="2" key="1">
    <citation type="submission" date="2016-10" db="EMBL/GenBank/DDBJ databases">
        <authorList>
            <person name="Varghese N."/>
            <person name="Submissions S."/>
        </authorList>
    </citation>
    <scope>NUCLEOTIDE SEQUENCE [LARGE SCALE GENOMIC DNA]</scope>
    <source>
        <strain evidence="2">CGMCC 1.10971</strain>
    </source>
</reference>
<accession>A0A1I2P9K2</accession>
<sequence length="33" mass="3637">MWEAANSDGIRQENLRNILVGIKKPLKSAALLS</sequence>
<dbReference type="EMBL" id="FOOU01000003">
    <property type="protein sequence ID" value="SFG12842.1"/>
    <property type="molecule type" value="Genomic_DNA"/>
</dbReference>
<name>A0A1I2P9K2_9GAMM</name>
<dbReference type="Proteomes" id="UP000198623">
    <property type="component" value="Unassembled WGS sequence"/>
</dbReference>
<evidence type="ECO:0000313" key="1">
    <source>
        <dbReference type="EMBL" id="SFG12842.1"/>
    </source>
</evidence>
<organism evidence="1 2">
    <name type="scientific">Neptunomonas qingdaonensis</name>
    <dbReference type="NCBI Taxonomy" id="1045558"/>
    <lineage>
        <taxon>Bacteria</taxon>
        <taxon>Pseudomonadati</taxon>
        <taxon>Pseudomonadota</taxon>
        <taxon>Gammaproteobacteria</taxon>
        <taxon>Oceanospirillales</taxon>
        <taxon>Oceanospirillaceae</taxon>
        <taxon>Neptunomonas</taxon>
    </lineage>
</organism>
<keyword evidence="2" id="KW-1185">Reference proteome</keyword>
<dbReference type="AlphaFoldDB" id="A0A1I2P9K2"/>
<proteinExistence type="predicted"/>
<evidence type="ECO:0000313" key="2">
    <source>
        <dbReference type="Proteomes" id="UP000198623"/>
    </source>
</evidence>
<protein>
    <submittedName>
        <fullName evidence="1">Uncharacterized protein</fullName>
    </submittedName>
</protein>